<reference evidence="14 15" key="1">
    <citation type="journal article" date="2016" name="Nat. Commun.">
        <title>Thousands of microbial genomes shed light on interconnected biogeochemical processes in an aquifer system.</title>
        <authorList>
            <person name="Anantharaman K."/>
            <person name="Brown C.T."/>
            <person name="Hug L.A."/>
            <person name="Sharon I."/>
            <person name="Castelle C.J."/>
            <person name="Probst A.J."/>
            <person name="Thomas B.C."/>
            <person name="Singh A."/>
            <person name="Wilkins M.J."/>
            <person name="Karaoz U."/>
            <person name="Brodie E.L."/>
            <person name="Williams K.H."/>
            <person name="Hubbard S.S."/>
            <person name="Banfield J.F."/>
        </authorList>
    </citation>
    <scope>NUCLEOTIDE SEQUENCE [LARGE SCALE GENOMIC DNA]</scope>
</reference>
<dbReference type="Pfam" id="PF00809">
    <property type="entry name" value="Pterin_bind"/>
    <property type="match status" value="1"/>
</dbReference>
<dbReference type="EC" id="2.5.1.15" evidence="5 12"/>
<dbReference type="InterPro" id="IPR045031">
    <property type="entry name" value="DHP_synth-like"/>
</dbReference>
<name>A0A1F6TKW6_9PROT</name>
<dbReference type="Proteomes" id="UP000178885">
    <property type="component" value="Unassembled WGS sequence"/>
</dbReference>
<dbReference type="GO" id="GO:0005829">
    <property type="term" value="C:cytosol"/>
    <property type="evidence" value="ECO:0007669"/>
    <property type="project" value="TreeGrafter"/>
</dbReference>
<evidence type="ECO:0000313" key="14">
    <source>
        <dbReference type="EMBL" id="OGI45774.1"/>
    </source>
</evidence>
<comment type="cofactor">
    <cofactor evidence="2 12">
        <name>Mg(2+)</name>
        <dbReference type="ChEBI" id="CHEBI:18420"/>
    </cofactor>
</comment>
<dbReference type="PROSITE" id="PS00792">
    <property type="entry name" value="DHPS_1"/>
    <property type="match status" value="1"/>
</dbReference>
<keyword evidence="9 12" id="KW-0460">Magnesium</keyword>
<comment type="caution">
    <text evidence="14">The sequence shown here is derived from an EMBL/GenBank/DDBJ whole genome shotgun (WGS) entry which is preliminary data.</text>
</comment>
<dbReference type="InterPro" id="IPR006390">
    <property type="entry name" value="DHP_synth_dom"/>
</dbReference>
<organism evidence="14 15">
    <name type="scientific">Candidatus Muproteobacteria bacterium RBG_16_65_34</name>
    <dbReference type="NCBI Taxonomy" id="1817760"/>
    <lineage>
        <taxon>Bacteria</taxon>
        <taxon>Pseudomonadati</taxon>
        <taxon>Pseudomonadota</taxon>
        <taxon>Candidatus Muproteobacteria</taxon>
    </lineage>
</organism>
<dbReference type="PANTHER" id="PTHR20941">
    <property type="entry name" value="FOLATE SYNTHESIS PROTEINS"/>
    <property type="match status" value="1"/>
</dbReference>
<dbReference type="GO" id="GO:0004156">
    <property type="term" value="F:dihydropteroate synthase activity"/>
    <property type="evidence" value="ECO:0007669"/>
    <property type="project" value="UniProtKB-EC"/>
</dbReference>
<keyword evidence="8 12" id="KW-0479">Metal-binding</keyword>
<evidence type="ECO:0000313" key="15">
    <source>
        <dbReference type="Proteomes" id="UP000178885"/>
    </source>
</evidence>
<evidence type="ECO:0000256" key="9">
    <source>
        <dbReference type="ARBA" id="ARBA00022842"/>
    </source>
</evidence>
<evidence type="ECO:0000256" key="6">
    <source>
        <dbReference type="ARBA" id="ARBA00016919"/>
    </source>
</evidence>
<evidence type="ECO:0000256" key="10">
    <source>
        <dbReference type="ARBA" id="ARBA00022909"/>
    </source>
</evidence>
<evidence type="ECO:0000256" key="7">
    <source>
        <dbReference type="ARBA" id="ARBA00022679"/>
    </source>
</evidence>
<dbReference type="AlphaFoldDB" id="A0A1F6TKW6"/>
<comment type="similarity">
    <text evidence="4 12">Belongs to the DHPS family.</text>
</comment>
<keyword evidence="7 12" id="KW-0808">Transferase</keyword>
<evidence type="ECO:0000256" key="8">
    <source>
        <dbReference type="ARBA" id="ARBA00022723"/>
    </source>
</evidence>
<dbReference type="FunFam" id="3.20.20.20:FF:000006">
    <property type="entry name" value="Dihydropteroate synthase"/>
    <property type="match status" value="1"/>
</dbReference>
<proteinExistence type="inferred from homology"/>
<sequence>MSSVSPLAPRPSPLILDCGGKPLNLARPTVMGILNVTPDSFSDGGVFFDRAEAVAGAVRMAQEGAAIIDVGGESTRPGARPVSVQEELDRVVPVIEAIAKEIAVPVSVDTSKPEVMRAAVAAGAGFINDVLALRADGALEAAAALATPVCLMHMLGEPRTMQDNPRYDDVVNDIRAFLEARIAACVAAGIARVRIVVDPGFGFGKTLEHNLELLRRLKEFAALGVPVLAGLSRKSMIGKALGLPVGRRAHASVALALLAVQNGAQIVRVHDVGPTVEALRMYAAVYGDKENRQD</sequence>
<dbReference type="PANTHER" id="PTHR20941:SF1">
    <property type="entry name" value="FOLIC ACID SYNTHESIS PROTEIN FOL1"/>
    <property type="match status" value="1"/>
</dbReference>
<evidence type="ECO:0000256" key="5">
    <source>
        <dbReference type="ARBA" id="ARBA00012458"/>
    </source>
</evidence>
<evidence type="ECO:0000256" key="3">
    <source>
        <dbReference type="ARBA" id="ARBA00004763"/>
    </source>
</evidence>
<dbReference type="NCBIfam" id="TIGR01496">
    <property type="entry name" value="DHPS"/>
    <property type="match status" value="1"/>
</dbReference>
<dbReference type="Gene3D" id="3.20.20.20">
    <property type="entry name" value="Dihydropteroate synthase-like"/>
    <property type="match status" value="1"/>
</dbReference>
<dbReference type="GO" id="GO:0046872">
    <property type="term" value="F:metal ion binding"/>
    <property type="evidence" value="ECO:0007669"/>
    <property type="project" value="UniProtKB-KW"/>
</dbReference>
<protein>
    <recommendedName>
        <fullName evidence="6 12">Dihydropteroate synthase</fullName>
        <shortName evidence="12">DHPS</shortName>
        <ecNumber evidence="5 12">2.5.1.15</ecNumber>
    </recommendedName>
    <alternativeName>
        <fullName evidence="11 12">Dihydropteroate pyrophosphorylase</fullName>
    </alternativeName>
</protein>
<dbReference type="EMBL" id="MFSU01000096">
    <property type="protein sequence ID" value="OGI45774.1"/>
    <property type="molecule type" value="Genomic_DNA"/>
</dbReference>
<evidence type="ECO:0000256" key="4">
    <source>
        <dbReference type="ARBA" id="ARBA00009503"/>
    </source>
</evidence>
<comment type="pathway">
    <text evidence="3 12">Cofactor biosynthesis; tetrahydrofolate biosynthesis; 7,8-dihydrofolate from 2-amino-4-hydroxy-6-hydroxymethyl-7,8-dihydropteridine diphosphate and 4-aminobenzoate: step 1/2.</text>
</comment>
<dbReference type="STRING" id="1817760.A2151_08230"/>
<keyword evidence="10 12" id="KW-0289">Folate biosynthesis</keyword>
<evidence type="ECO:0000259" key="13">
    <source>
        <dbReference type="PROSITE" id="PS50972"/>
    </source>
</evidence>
<evidence type="ECO:0000256" key="2">
    <source>
        <dbReference type="ARBA" id="ARBA00001946"/>
    </source>
</evidence>
<feature type="domain" description="Pterin-binding" evidence="13">
    <location>
        <begin position="28"/>
        <end position="280"/>
    </location>
</feature>
<dbReference type="InterPro" id="IPR000489">
    <property type="entry name" value="Pterin-binding_dom"/>
</dbReference>
<dbReference type="InterPro" id="IPR011005">
    <property type="entry name" value="Dihydropteroate_synth-like_sf"/>
</dbReference>
<dbReference type="GO" id="GO:0046654">
    <property type="term" value="P:tetrahydrofolate biosynthetic process"/>
    <property type="evidence" value="ECO:0007669"/>
    <property type="project" value="UniProtKB-UniPathway"/>
</dbReference>
<comment type="function">
    <text evidence="12">Catalyzes the condensation of para-aminobenzoate (pABA) with 6-hydroxymethyl-7,8-dihydropterin diphosphate (DHPt-PP) to form 7,8-dihydropteroate (H2Pte), the immediate precursor of folate derivatives.</text>
</comment>
<gene>
    <name evidence="14" type="ORF">A2151_08230</name>
</gene>
<accession>A0A1F6TKW6</accession>
<evidence type="ECO:0000256" key="12">
    <source>
        <dbReference type="RuleBase" id="RU361205"/>
    </source>
</evidence>
<dbReference type="GO" id="GO:0046656">
    <property type="term" value="P:folic acid biosynthetic process"/>
    <property type="evidence" value="ECO:0007669"/>
    <property type="project" value="UniProtKB-KW"/>
</dbReference>
<dbReference type="PROSITE" id="PS00793">
    <property type="entry name" value="DHPS_2"/>
    <property type="match status" value="1"/>
</dbReference>
<dbReference type="UniPathway" id="UPA00077">
    <property type="reaction ID" value="UER00156"/>
</dbReference>
<evidence type="ECO:0000256" key="11">
    <source>
        <dbReference type="ARBA" id="ARBA00030193"/>
    </source>
</evidence>
<dbReference type="SUPFAM" id="SSF51717">
    <property type="entry name" value="Dihydropteroate synthetase-like"/>
    <property type="match status" value="1"/>
</dbReference>
<dbReference type="CDD" id="cd00739">
    <property type="entry name" value="DHPS"/>
    <property type="match status" value="1"/>
</dbReference>
<comment type="catalytic activity">
    <reaction evidence="1">
        <text>(7,8-dihydropterin-6-yl)methyl diphosphate + 4-aminobenzoate = 7,8-dihydropteroate + diphosphate</text>
        <dbReference type="Rhea" id="RHEA:19949"/>
        <dbReference type="ChEBI" id="CHEBI:17836"/>
        <dbReference type="ChEBI" id="CHEBI:17839"/>
        <dbReference type="ChEBI" id="CHEBI:33019"/>
        <dbReference type="ChEBI" id="CHEBI:72950"/>
        <dbReference type="EC" id="2.5.1.15"/>
    </reaction>
</comment>
<evidence type="ECO:0000256" key="1">
    <source>
        <dbReference type="ARBA" id="ARBA00000012"/>
    </source>
</evidence>
<dbReference type="PROSITE" id="PS50972">
    <property type="entry name" value="PTERIN_BINDING"/>
    <property type="match status" value="1"/>
</dbReference>